<dbReference type="EMBL" id="JBBMEW010000028">
    <property type="protein sequence ID" value="MEQ2529133.1"/>
    <property type="molecule type" value="Genomic_DNA"/>
</dbReference>
<keyword evidence="2" id="KW-1185">Reference proteome</keyword>
<name>A0ACC6SH39_9BACI</name>
<gene>
    <name evidence="1" type="ORF">WMO40_20880</name>
</gene>
<dbReference type="Proteomes" id="UP001439875">
    <property type="component" value="Unassembled WGS sequence"/>
</dbReference>
<comment type="caution">
    <text evidence="1">The sequence shown here is derived from an EMBL/GenBank/DDBJ whole genome shotgun (WGS) entry which is preliminary data.</text>
</comment>
<evidence type="ECO:0000313" key="1">
    <source>
        <dbReference type="EMBL" id="MEQ2529133.1"/>
    </source>
</evidence>
<protein>
    <submittedName>
        <fullName evidence="1">LamG-like jellyroll fold domain-containing protein</fullName>
    </submittedName>
</protein>
<reference evidence="1" key="1">
    <citation type="submission" date="2024-03" db="EMBL/GenBank/DDBJ databases">
        <title>Human intestinal bacterial collection.</title>
        <authorList>
            <person name="Pauvert C."/>
            <person name="Hitch T.C.A."/>
            <person name="Clavel T."/>
        </authorList>
    </citation>
    <scope>NUCLEOTIDE SEQUENCE</scope>
    <source>
        <strain evidence="1">CLA-AA-H227</strain>
    </source>
</reference>
<organism evidence="1 2">
    <name type="scientific">Robertmurraya yapensis</name>
    <name type="common">ex Hitch et al 2024</name>
    <dbReference type="NCBI Taxonomy" id="3133160"/>
    <lineage>
        <taxon>Bacteria</taxon>
        <taxon>Bacillati</taxon>
        <taxon>Bacillota</taxon>
        <taxon>Bacilli</taxon>
        <taxon>Bacillales</taxon>
        <taxon>Bacillaceae</taxon>
        <taxon>Robertmurraya</taxon>
    </lineage>
</organism>
<proteinExistence type="predicted"/>
<evidence type="ECO:0000313" key="2">
    <source>
        <dbReference type="Proteomes" id="UP001439875"/>
    </source>
</evidence>
<sequence length="767" mass="85236">MKKGVSIFLLCILFFGSTGNIGYGKELVKTKNVIFPESTLANQTQTINIPNLLGIESISVDNGEVDYSVNGDSVEITVSNGTPIKVQTGGEYIPSDTKYIEGHTSPSYNQDGYVANNLEKYVYSGSYTTEQRKTQTESRTSSTNSFPNSITFNSGGFTGPLNKSGSSTVISGSPAASKFVSGIGNTSQGKQEIYKYNSSTKKWTYSHSVTIAPWITQTYNYNLDEFTGPLDAVYTSRSAITEFPVPANPVNGQTHIYKQYINYYKYEGNVSKPDTRVWKQIYSGTVVKPAVDTRVYRYRGNATKPAIDTRTYQTVYSYQVTFEYKDWSVDPNSIVLEGIPLDGVTQYFQIPNLALYQKDKNVTWGIWIKPKSLSDQTLVSNGDIELKIGNQKVYGILEINGEEVNLGFEASNLHLNKWNLLALSYDGNNAKLFFNNQLVAVKSITGSLQYDENLDIVIGKSPSSNASYFNGEISQFSIWDKALSNDEIALVSSGNFQNSGIGTWKFTSVTNRVSYDQSVNKNHAEGFYFSPLIVLSSQEVSDIGLTLKWSKHSQAISYELKRGKNILYEGNSDTYSDRPLVSDTDYRYTITPLSEKGEGVATSETFKTAPGSLELLQVPNNLTFAPMKLNGTTQKVSESFLNKVIIKDTRKERNGWKLQVIASPLISEDTFRLFPENTIKLKSISDVSQISGLKGIAPTIVNSEQFIDGQQFITLVSASEETGYGIYEMTFPSNALQLELNPAFAYVRQDGTPLKYQTDINWRVIPN</sequence>
<accession>A0ACC6SH39</accession>